<keyword evidence="4" id="KW-1185">Reference proteome</keyword>
<organism evidence="3 4">
    <name type="scientific">Apophysomyces ossiformis</name>
    <dbReference type="NCBI Taxonomy" id="679940"/>
    <lineage>
        <taxon>Eukaryota</taxon>
        <taxon>Fungi</taxon>
        <taxon>Fungi incertae sedis</taxon>
        <taxon>Mucoromycota</taxon>
        <taxon>Mucoromycotina</taxon>
        <taxon>Mucoromycetes</taxon>
        <taxon>Mucorales</taxon>
        <taxon>Mucorineae</taxon>
        <taxon>Mucoraceae</taxon>
        <taxon>Apophysomyces</taxon>
    </lineage>
</organism>
<feature type="compositionally biased region" description="Polar residues" evidence="2">
    <location>
        <begin position="51"/>
        <end position="60"/>
    </location>
</feature>
<evidence type="ECO:0000313" key="3">
    <source>
        <dbReference type="EMBL" id="KAF7725818.1"/>
    </source>
</evidence>
<feature type="compositionally biased region" description="Polar residues" evidence="2">
    <location>
        <begin position="190"/>
        <end position="204"/>
    </location>
</feature>
<evidence type="ECO:0000256" key="1">
    <source>
        <dbReference type="SAM" id="Coils"/>
    </source>
</evidence>
<protein>
    <submittedName>
        <fullName evidence="3">Uncharacterized protein</fullName>
    </submittedName>
</protein>
<comment type="caution">
    <text evidence="3">The sequence shown here is derived from an EMBL/GenBank/DDBJ whole genome shotgun (WGS) entry which is preliminary data.</text>
</comment>
<evidence type="ECO:0000256" key="2">
    <source>
        <dbReference type="SAM" id="MobiDB-lite"/>
    </source>
</evidence>
<accession>A0A8H7EPN5</accession>
<dbReference type="AlphaFoldDB" id="A0A8H7EPN5"/>
<feature type="compositionally biased region" description="Polar residues" evidence="2">
    <location>
        <begin position="31"/>
        <end position="43"/>
    </location>
</feature>
<proteinExistence type="predicted"/>
<evidence type="ECO:0000313" key="4">
    <source>
        <dbReference type="Proteomes" id="UP000605846"/>
    </source>
</evidence>
<dbReference type="Proteomes" id="UP000605846">
    <property type="component" value="Unassembled WGS sequence"/>
</dbReference>
<feature type="compositionally biased region" description="Pro residues" evidence="2">
    <location>
        <begin position="174"/>
        <end position="188"/>
    </location>
</feature>
<name>A0A8H7EPN5_9FUNG</name>
<reference evidence="3" key="1">
    <citation type="submission" date="2020-01" db="EMBL/GenBank/DDBJ databases">
        <title>Genome Sequencing of Three Apophysomyces-Like Fungal Strains Confirms a Novel Fungal Genus in the Mucoromycota with divergent Burkholderia-like Endosymbiotic Bacteria.</title>
        <authorList>
            <person name="Stajich J.E."/>
            <person name="Macias A.M."/>
            <person name="Carter-House D."/>
            <person name="Lovett B."/>
            <person name="Kasson L.R."/>
            <person name="Berry K."/>
            <person name="Grigoriev I."/>
            <person name="Chang Y."/>
            <person name="Spatafora J."/>
            <person name="Kasson M.T."/>
        </authorList>
    </citation>
    <scope>NUCLEOTIDE SEQUENCE</scope>
    <source>
        <strain evidence="3">NRRL A-21654</strain>
    </source>
</reference>
<gene>
    <name evidence="3" type="ORF">EC973_009241</name>
</gene>
<feature type="region of interest" description="Disordered" evidence="2">
    <location>
        <begin position="156"/>
        <end position="256"/>
    </location>
</feature>
<dbReference type="EMBL" id="JABAYA010000089">
    <property type="protein sequence ID" value="KAF7725818.1"/>
    <property type="molecule type" value="Genomic_DNA"/>
</dbReference>
<feature type="region of interest" description="Disordered" evidence="2">
    <location>
        <begin position="31"/>
        <end position="98"/>
    </location>
</feature>
<keyword evidence="1" id="KW-0175">Coiled coil</keyword>
<dbReference type="OrthoDB" id="2288558at2759"/>
<feature type="compositionally biased region" description="Basic and acidic residues" evidence="2">
    <location>
        <begin position="234"/>
        <end position="250"/>
    </location>
</feature>
<feature type="coiled-coil region" evidence="1">
    <location>
        <begin position="128"/>
        <end position="155"/>
    </location>
</feature>
<sequence length="732" mass="82472">MADDDELEDIDDFLDNDFFTPGVVEALDQQESQYLSSQRQAQFTDPAAPSPSITHDSPTEPSLAPPVVIRDQGQDPPWERLAWEPPRSAAGSQSMEEQQIASLRHTMERFQMELSQEKTTKIDALRETERLRIELSLKNQEIESLQLQLKDALKAKRRSTPPFSPRAQTASIPDPAPYVPPIQSPFPPSQERSSQARNPFTQLDPSKHFAFPDITSTGFPTRKTPAPVRPREKRGREEERSIRKPPKEVSAKSIQARKPLSNLSAKDAETATFLRRVFGKMFFTVIDKDASLDEINAKLLSRDVLSHLSRKLARQLMPAPQTADTCKKIAMLESDFVKCLEQSPNTHINSIIHQILDTIGLSFTIYREQEMVSVLRDNIQIIRTLAEFYGNVPIYLLQQFRRVEEISLLWNLVASLSLFPVLNADEDLDKLPLAEMDFSKISYQELVRFLRTYKIDPARLHAAINRKIPYADSVHAVNQILDIIIQVLRSASSDKNALESCVKILDHEGFLHLFSSEIPLAILSKAIMVLNHLLDSDSCITRFVAKNNCGFSILHDIQKLMMAKDETAALTDPEWYRTRIMLLTLYNEVITSNSTQVDVIQDVFIQLFPAMLQMVNAECRKIRDSDKPPYIAIPAQSARTVVVDCLGHILNTLNIYPQILLVYDGDMYDFVAEAVELIARVVGQEAWGKFQQDCISVSRRLRWTGDGFSSTAGGKVEGPGAALVSLRSAGSS</sequence>